<gene>
    <name evidence="3" type="ORF">JCM7686_pAMI8p002</name>
</gene>
<protein>
    <submittedName>
        <fullName evidence="3">Replication protein B</fullName>
    </submittedName>
</protein>
<dbReference type="Proteomes" id="UP000015480">
    <property type="component" value="Plasmid pAMI8"/>
</dbReference>
<comment type="similarity">
    <text evidence="1">Belongs to the ParB family.</text>
</comment>
<dbReference type="InterPro" id="IPR017819">
    <property type="entry name" value="Plasmid_partition_RepB"/>
</dbReference>
<dbReference type="SMART" id="SM00470">
    <property type="entry name" value="ParB"/>
    <property type="match status" value="1"/>
</dbReference>
<dbReference type="NCBIfam" id="TIGR03454">
    <property type="entry name" value="partition_RepB"/>
    <property type="match status" value="1"/>
</dbReference>
<dbReference type="InterPro" id="IPR050336">
    <property type="entry name" value="Chromosome_partition/occlusion"/>
</dbReference>
<dbReference type="InterPro" id="IPR036086">
    <property type="entry name" value="ParB/Sulfiredoxin_sf"/>
</dbReference>
<dbReference type="InterPro" id="IPR037972">
    <property type="entry name" value="RepB_N"/>
</dbReference>
<dbReference type="PANTHER" id="PTHR33375:SF1">
    <property type="entry name" value="CHROMOSOME-PARTITIONING PROTEIN PARB-RELATED"/>
    <property type="match status" value="1"/>
</dbReference>
<keyword evidence="3" id="KW-0614">Plasmid</keyword>
<dbReference type="InterPro" id="IPR003115">
    <property type="entry name" value="ParB_N"/>
</dbReference>
<dbReference type="GO" id="GO:0005694">
    <property type="term" value="C:chromosome"/>
    <property type="evidence" value="ECO:0007669"/>
    <property type="project" value="TreeGrafter"/>
</dbReference>
<name>S5YJ64_PARAH</name>
<dbReference type="KEGG" id="pami:JCM7686_pAMI8p002"/>
<dbReference type="Gene3D" id="3.90.1530.30">
    <property type="match status" value="1"/>
</dbReference>
<dbReference type="InterPro" id="IPR004437">
    <property type="entry name" value="ParB/RepB/Spo0J"/>
</dbReference>
<reference evidence="3 4" key="1">
    <citation type="journal article" date="2014" name="BMC Genomics">
        <title>Architecture and functions of a multipartite genome of the methylotrophic bacterium Paracoccus aminophilus JCM 7686, containing primary and secondary chromids.</title>
        <authorList>
            <person name="Dziewit L."/>
            <person name="Czarnecki J."/>
            <person name="Wibberg D."/>
            <person name="Radlinska M."/>
            <person name="Mrozek P."/>
            <person name="Szymczak M."/>
            <person name="Schluter A."/>
            <person name="Puhler A."/>
            <person name="Bartosik D."/>
        </authorList>
    </citation>
    <scope>NUCLEOTIDE SEQUENCE [LARGE SCALE GENOMIC DNA]</scope>
    <source>
        <strain evidence="3">JCM 7686</strain>
        <plasmid evidence="4">Plasmid pAMI8</plasmid>
    </source>
</reference>
<dbReference type="NCBIfam" id="TIGR00180">
    <property type="entry name" value="parB_part"/>
    <property type="match status" value="1"/>
</dbReference>
<evidence type="ECO:0000259" key="2">
    <source>
        <dbReference type="SMART" id="SM00470"/>
    </source>
</evidence>
<dbReference type="GO" id="GO:0007059">
    <property type="term" value="P:chromosome segregation"/>
    <property type="evidence" value="ECO:0007669"/>
    <property type="project" value="TreeGrafter"/>
</dbReference>
<evidence type="ECO:0000256" key="1">
    <source>
        <dbReference type="ARBA" id="ARBA00006295"/>
    </source>
</evidence>
<evidence type="ECO:0000313" key="4">
    <source>
        <dbReference type="Proteomes" id="UP000015480"/>
    </source>
</evidence>
<dbReference type="RefSeq" id="WP_020952545.1">
    <property type="nucleotide sequence ID" value="NC_022050.1"/>
</dbReference>
<dbReference type="SUPFAM" id="SSF110849">
    <property type="entry name" value="ParB/Sulfiredoxin"/>
    <property type="match status" value="1"/>
</dbReference>
<dbReference type="HOGENOM" id="CLU_069128_0_0_5"/>
<dbReference type="Pfam" id="PF02195">
    <property type="entry name" value="ParB_N"/>
    <property type="match status" value="1"/>
</dbReference>
<dbReference type="InterPro" id="IPR011111">
    <property type="entry name" value="Plasmid_RepB"/>
</dbReference>
<evidence type="ECO:0000313" key="3">
    <source>
        <dbReference type="EMBL" id="AGT11503.1"/>
    </source>
</evidence>
<dbReference type="Pfam" id="PF07506">
    <property type="entry name" value="RepB"/>
    <property type="match status" value="1"/>
</dbReference>
<dbReference type="PANTHER" id="PTHR33375">
    <property type="entry name" value="CHROMOSOME-PARTITIONING PROTEIN PARB-RELATED"/>
    <property type="match status" value="1"/>
</dbReference>
<proteinExistence type="inferred from homology"/>
<dbReference type="EMBL" id="CP006655">
    <property type="protein sequence ID" value="AGT11503.1"/>
    <property type="molecule type" value="Genomic_DNA"/>
</dbReference>
<sequence>MARKNVFSSVIEESLRDRALTDSSERKGALQKNFSGGALGSMDGSLADLHSRSIREIDPDLIDDAGLRDRLEHDDASDEELRSSIERYGQLSPVVVRPHPEHDGRYQIVFGRRRLRSLRKLKIPAKALVRTLDDQELVLAQGQENSVRKDPSFIEKAVFVGELRAAGYKTPVILDALNIDKTRLSRMEGVIASIPFTSIQLIGPAHAIGWRRWVAAAKQVKDLDVNTEDLLESLPLSDLDSDARFEAFAEAVSQWNQPSVEPPADRSRSTEVRLQDGSILAKVTPTASTLTLRVDAKQHAAFARWLEDNLSDEILELHKRWSKDNPG</sequence>
<dbReference type="CDD" id="cd16405">
    <property type="entry name" value="RepB_like_N"/>
    <property type="match status" value="1"/>
</dbReference>
<organism evidence="3 4">
    <name type="scientific">Paracoccus aminophilus JCM 7686</name>
    <dbReference type="NCBI Taxonomy" id="1367847"/>
    <lineage>
        <taxon>Bacteria</taxon>
        <taxon>Pseudomonadati</taxon>
        <taxon>Pseudomonadota</taxon>
        <taxon>Alphaproteobacteria</taxon>
        <taxon>Rhodobacterales</taxon>
        <taxon>Paracoccaceae</taxon>
        <taxon>Paracoccus</taxon>
    </lineage>
</organism>
<geneLocation type="plasmid" evidence="3 4">
    <name>pAMI8</name>
</geneLocation>
<feature type="domain" description="ParB-like N-terminal" evidence="2">
    <location>
        <begin position="55"/>
        <end position="146"/>
    </location>
</feature>
<dbReference type="GO" id="GO:0003677">
    <property type="term" value="F:DNA binding"/>
    <property type="evidence" value="ECO:0007669"/>
    <property type="project" value="InterPro"/>
</dbReference>
<dbReference type="AlphaFoldDB" id="S5YJ64"/>
<accession>S5YJ64</accession>
<keyword evidence="4" id="KW-1185">Reference proteome</keyword>
<dbReference type="OrthoDB" id="7908920at2"/>